<dbReference type="PANTHER" id="PTHR12246">
    <property type="entry name" value="PALMITOYLTRANSFERASE ZDHHC16"/>
    <property type="match status" value="1"/>
</dbReference>
<accession>A0A4E0RB31</accession>
<keyword evidence="2 7" id="KW-0808">Transferase</keyword>
<evidence type="ECO:0000256" key="8">
    <source>
        <dbReference type="SAM" id="MobiDB-lite"/>
    </source>
</evidence>
<feature type="region of interest" description="Disordered" evidence="8">
    <location>
        <begin position="1"/>
        <end position="29"/>
    </location>
</feature>
<evidence type="ECO:0000256" key="5">
    <source>
        <dbReference type="ARBA" id="ARBA00023136"/>
    </source>
</evidence>
<feature type="transmembrane region" description="Helical" evidence="7">
    <location>
        <begin position="173"/>
        <end position="194"/>
    </location>
</feature>
<protein>
    <recommendedName>
        <fullName evidence="7">Palmitoyltransferase</fullName>
        <ecNumber evidence="7">2.3.1.225</ecNumber>
    </recommendedName>
</protein>
<sequence length="470" mass="52175">MTWESVSGTGHTPNDTPMNDQSIVSPFPDVDYPRQPNMNGSVRVNLSTQIASRVADPINNTPVAAGSPSRYRGGSRDMDTANWDDEAALRLRTTLHPPGDVYDYLSLVRKPLGLRKPNLYRLRHAPRESRLFGVAWLVRDPCGIVCLGITWLLIFYAELVVSTIILPRSPSTLFCWICGPIFHALSFLAFVSHIKAFSTDPGTIPIGNATNDVLTYLQETYGDSSPTVVRCLKCLCIKPSRTHHCSICVRCVRKMDHHCPWINNCVGEANQKYFVLFTLYVCSQSLFALYICLHFVIQCAASDFEQCDINPDNTGLTSFFALPISPFAAGAFIIGLAFEGVVFGLFTVIMCIGQIYSIADDETGIESLGRHPPKRERRSRWKNLVIACGSPFSWHWFNPFDHPPPLMPIFPEFADDTYPLLNGNSCTSTANTNLDDGLSSPPRGDSRSSLLWSDAHAHRLGPGSRDILTL</sequence>
<comment type="similarity">
    <text evidence="7">Belongs to the DHHC palmitoyltransferase family.</text>
</comment>
<evidence type="ECO:0000256" key="6">
    <source>
        <dbReference type="ARBA" id="ARBA00023315"/>
    </source>
</evidence>
<feature type="transmembrane region" description="Helical" evidence="7">
    <location>
        <begin position="273"/>
        <end position="296"/>
    </location>
</feature>
<proteinExistence type="inferred from homology"/>
<gene>
    <name evidence="10" type="ORF">D915_005680</name>
</gene>
<keyword evidence="6 7" id="KW-0012">Acyltransferase</keyword>
<feature type="domain" description="Palmitoyltransferase DHHC" evidence="9">
    <location>
        <begin position="231"/>
        <end position="367"/>
    </location>
</feature>
<evidence type="ECO:0000256" key="3">
    <source>
        <dbReference type="ARBA" id="ARBA00022692"/>
    </source>
</evidence>
<keyword evidence="3 7" id="KW-0812">Transmembrane</keyword>
<feature type="transmembrane region" description="Helical" evidence="7">
    <location>
        <begin position="148"/>
        <end position="166"/>
    </location>
</feature>
<dbReference type="PROSITE" id="PS50216">
    <property type="entry name" value="DHHC"/>
    <property type="match status" value="1"/>
</dbReference>
<evidence type="ECO:0000313" key="11">
    <source>
        <dbReference type="Proteomes" id="UP000230066"/>
    </source>
</evidence>
<dbReference type="InterPro" id="IPR001594">
    <property type="entry name" value="Palmitoyltrfase_DHHC"/>
</dbReference>
<feature type="compositionally biased region" description="Polar residues" evidence="8">
    <location>
        <begin position="1"/>
        <end position="24"/>
    </location>
</feature>
<feature type="region of interest" description="Disordered" evidence="8">
    <location>
        <begin position="57"/>
        <end position="77"/>
    </location>
</feature>
<keyword evidence="4 7" id="KW-1133">Transmembrane helix</keyword>
<comment type="catalytic activity">
    <reaction evidence="7">
        <text>L-cysteinyl-[protein] + hexadecanoyl-CoA = S-hexadecanoyl-L-cysteinyl-[protein] + CoA</text>
        <dbReference type="Rhea" id="RHEA:36683"/>
        <dbReference type="Rhea" id="RHEA-COMP:10131"/>
        <dbReference type="Rhea" id="RHEA-COMP:11032"/>
        <dbReference type="ChEBI" id="CHEBI:29950"/>
        <dbReference type="ChEBI" id="CHEBI:57287"/>
        <dbReference type="ChEBI" id="CHEBI:57379"/>
        <dbReference type="ChEBI" id="CHEBI:74151"/>
        <dbReference type="EC" id="2.3.1.225"/>
    </reaction>
</comment>
<comment type="domain">
    <text evidence="7">The DHHC domain is required for palmitoyltransferase activity.</text>
</comment>
<dbReference type="EC" id="2.3.1.225" evidence="7"/>
<dbReference type="InterPro" id="IPR039859">
    <property type="entry name" value="PFA4/ZDH16/20/ERF2-like"/>
</dbReference>
<dbReference type="Proteomes" id="UP000230066">
    <property type="component" value="Unassembled WGS sequence"/>
</dbReference>
<comment type="caution">
    <text evidence="10">The sequence shown here is derived from an EMBL/GenBank/DDBJ whole genome shotgun (WGS) entry which is preliminary data.</text>
</comment>
<dbReference type="GO" id="GO:0016020">
    <property type="term" value="C:membrane"/>
    <property type="evidence" value="ECO:0007669"/>
    <property type="project" value="UniProtKB-SubCell"/>
</dbReference>
<evidence type="ECO:0000313" key="10">
    <source>
        <dbReference type="EMBL" id="THD23574.1"/>
    </source>
</evidence>
<evidence type="ECO:0000256" key="7">
    <source>
        <dbReference type="RuleBase" id="RU079119"/>
    </source>
</evidence>
<reference evidence="10" key="1">
    <citation type="submission" date="2019-03" db="EMBL/GenBank/DDBJ databases">
        <title>Improved annotation for the trematode Fasciola hepatica.</title>
        <authorList>
            <person name="Choi Y.-J."/>
            <person name="Martin J."/>
            <person name="Mitreva M."/>
        </authorList>
    </citation>
    <scope>NUCLEOTIDE SEQUENCE [LARGE SCALE GENOMIC DNA]</scope>
</reference>
<keyword evidence="5 7" id="KW-0472">Membrane</keyword>
<evidence type="ECO:0000259" key="9">
    <source>
        <dbReference type="Pfam" id="PF01529"/>
    </source>
</evidence>
<keyword evidence="11" id="KW-1185">Reference proteome</keyword>
<dbReference type="EMBL" id="JXXN02002075">
    <property type="protein sequence ID" value="THD23574.1"/>
    <property type="molecule type" value="Genomic_DNA"/>
</dbReference>
<organism evidence="10 11">
    <name type="scientific">Fasciola hepatica</name>
    <name type="common">Liver fluke</name>
    <dbReference type="NCBI Taxonomy" id="6192"/>
    <lineage>
        <taxon>Eukaryota</taxon>
        <taxon>Metazoa</taxon>
        <taxon>Spiralia</taxon>
        <taxon>Lophotrochozoa</taxon>
        <taxon>Platyhelminthes</taxon>
        <taxon>Trematoda</taxon>
        <taxon>Digenea</taxon>
        <taxon>Plagiorchiida</taxon>
        <taxon>Echinostomata</taxon>
        <taxon>Echinostomatoidea</taxon>
        <taxon>Fasciolidae</taxon>
        <taxon>Fasciola</taxon>
    </lineage>
</organism>
<dbReference type="GO" id="GO:0019706">
    <property type="term" value="F:protein-cysteine S-palmitoyltransferase activity"/>
    <property type="evidence" value="ECO:0007669"/>
    <property type="project" value="UniProtKB-EC"/>
</dbReference>
<dbReference type="Pfam" id="PF01529">
    <property type="entry name" value="DHHC"/>
    <property type="match status" value="1"/>
</dbReference>
<evidence type="ECO:0000256" key="1">
    <source>
        <dbReference type="ARBA" id="ARBA00004141"/>
    </source>
</evidence>
<evidence type="ECO:0000256" key="2">
    <source>
        <dbReference type="ARBA" id="ARBA00022679"/>
    </source>
</evidence>
<dbReference type="AlphaFoldDB" id="A0A4E0RB31"/>
<comment type="subcellular location">
    <subcellularLocation>
        <location evidence="1">Membrane</location>
        <topology evidence="1">Multi-pass membrane protein</topology>
    </subcellularLocation>
</comment>
<evidence type="ECO:0000256" key="4">
    <source>
        <dbReference type="ARBA" id="ARBA00022989"/>
    </source>
</evidence>
<name>A0A4E0RB31_FASHE</name>